<dbReference type="GO" id="GO:0009231">
    <property type="term" value="P:riboflavin biosynthetic process"/>
    <property type="evidence" value="ECO:0007669"/>
    <property type="project" value="InterPro"/>
</dbReference>
<dbReference type="EMBL" id="JACHGN010000028">
    <property type="protein sequence ID" value="MBB5139233.1"/>
    <property type="molecule type" value="Genomic_DNA"/>
</dbReference>
<evidence type="ECO:0000313" key="3">
    <source>
        <dbReference type="Proteomes" id="UP000578449"/>
    </source>
</evidence>
<dbReference type="Proteomes" id="UP000578449">
    <property type="component" value="Unassembled WGS sequence"/>
</dbReference>
<dbReference type="InterPro" id="IPR002734">
    <property type="entry name" value="RibDG_C"/>
</dbReference>
<dbReference type="PANTHER" id="PTHR38011:SF11">
    <property type="entry name" value="2,5-DIAMINO-6-RIBOSYLAMINO-4(3H)-PYRIMIDINONE 5'-PHOSPHATE REDUCTASE"/>
    <property type="match status" value="1"/>
</dbReference>
<proteinExistence type="predicted"/>
<dbReference type="Pfam" id="PF01872">
    <property type="entry name" value="RibD_C"/>
    <property type="match status" value="1"/>
</dbReference>
<name>A0A840PMJ8_9ACTN</name>
<accession>A0A840PMJ8</accession>
<dbReference type="PANTHER" id="PTHR38011">
    <property type="entry name" value="DIHYDROFOLATE REDUCTASE FAMILY PROTEIN (AFU_ORTHOLOGUE AFUA_8G06820)"/>
    <property type="match status" value="1"/>
</dbReference>
<evidence type="ECO:0000259" key="1">
    <source>
        <dbReference type="Pfam" id="PF01872"/>
    </source>
</evidence>
<dbReference type="InterPro" id="IPR050765">
    <property type="entry name" value="Riboflavin_Biosynth_HTPR"/>
</dbReference>
<gene>
    <name evidence="2" type="ORF">HNP84_008996</name>
</gene>
<dbReference type="SUPFAM" id="SSF53597">
    <property type="entry name" value="Dihydrofolate reductase-like"/>
    <property type="match status" value="1"/>
</dbReference>
<feature type="domain" description="Bacterial bifunctional deaminase-reductase C-terminal" evidence="1">
    <location>
        <begin position="4"/>
        <end position="182"/>
    </location>
</feature>
<dbReference type="GO" id="GO:0008703">
    <property type="term" value="F:5-amino-6-(5-phosphoribosylamino)uracil reductase activity"/>
    <property type="evidence" value="ECO:0007669"/>
    <property type="project" value="InterPro"/>
</dbReference>
<evidence type="ECO:0000313" key="2">
    <source>
        <dbReference type="EMBL" id="MBB5139233.1"/>
    </source>
</evidence>
<organism evidence="2 3">
    <name type="scientific">Thermocatellispora tengchongensis</name>
    <dbReference type="NCBI Taxonomy" id="1073253"/>
    <lineage>
        <taxon>Bacteria</taxon>
        <taxon>Bacillati</taxon>
        <taxon>Actinomycetota</taxon>
        <taxon>Actinomycetes</taxon>
        <taxon>Streptosporangiales</taxon>
        <taxon>Streptosporangiaceae</taxon>
        <taxon>Thermocatellispora</taxon>
    </lineage>
</organism>
<dbReference type="RefSeq" id="WP_185056073.1">
    <property type="nucleotide sequence ID" value="NZ_BAABIX010000026.1"/>
</dbReference>
<dbReference type="Gene3D" id="3.40.430.10">
    <property type="entry name" value="Dihydrofolate Reductase, subunit A"/>
    <property type="match status" value="1"/>
</dbReference>
<dbReference type="InterPro" id="IPR024072">
    <property type="entry name" value="DHFR-like_dom_sf"/>
</dbReference>
<keyword evidence="3" id="KW-1185">Reference proteome</keyword>
<sequence>MSNKVILWMQQSVDGFICGPQGEFDWPVFEAEMTRYADEQTGTLGMFLYGRKVYEGMASYWPTADRQPGAHPHDLAFARVWREKPKAVFSSTLEHAGWNTTIVSTDLPKAVAELKERSEGDLGLFGGAEITAEFIRLGLIDEYRIFVHPVVLGGGIPLFAPGLERTPLRLVEARTLDSAVVLHRYASAAS</sequence>
<dbReference type="AlphaFoldDB" id="A0A840PMJ8"/>
<protein>
    <submittedName>
        <fullName evidence="2">Dihydrofolate reductase</fullName>
    </submittedName>
</protein>
<comment type="caution">
    <text evidence="2">The sequence shown here is derived from an EMBL/GenBank/DDBJ whole genome shotgun (WGS) entry which is preliminary data.</text>
</comment>
<reference evidence="2 3" key="1">
    <citation type="submission" date="2020-08" db="EMBL/GenBank/DDBJ databases">
        <title>Genomic Encyclopedia of Type Strains, Phase IV (KMG-IV): sequencing the most valuable type-strain genomes for metagenomic binning, comparative biology and taxonomic classification.</title>
        <authorList>
            <person name="Goeker M."/>
        </authorList>
    </citation>
    <scope>NUCLEOTIDE SEQUENCE [LARGE SCALE GENOMIC DNA]</scope>
    <source>
        <strain evidence="2 3">DSM 45615</strain>
    </source>
</reference>